<feature type="signal peptide" evidence="2">
    <location>
        <begin position="1"/>
        <end position="27"/>
    </location>
</feature>
<feature type="region of interest" description="Disordered" evidence="1">
    <location>
        <begin position="29"/>
        <end position="58"/>
    </location>
</feature>
<name>A0A175R7E2_9HYPH</name>
<dbReference type="STRING" id="401562.NS365_16245"/>
<evidence type="ECO:0000313" key="4">
    <source>
        <dbReference type="Proteomes" id="UP000078272"/>
    </source>
</evidence>
<evidence type="ECO:0000313" key="3">
    <source>
        <dbReference type="EMBL" id="KTQ95245.1"/>
    </source>
</evidence>
<feature type="chain" id="PRO_5008041664" evidence="2">
    <location>
        <begin position="28"/>
        <end position="150"/>
    </location>
</feature>
<proteinExistence type="predicted"/>
<dbReference type="OrthoDB" id="7906717at2"/>
<evidence type="ECO:0000256" key="1">
    <source>
        <dbReference type="SAM" id="MobiDB-lite"/>
    </source>
</evidence>
<gene>
    <name evidence="3" type="ORF">NS226_11820</name>
</gene>
<comment type="caution">
    <text evidence="3">The sequence shown here is derived from an EMBL/GenBank/DDBJ whole genome shotgun (WGS) entry which is preliminary data.</text>
</comment>
<dbReference type="AlphaFoldDB" id="A0A175R7E2"/>
<dbReference type="EMBL" id="LDPZ01000023">
    <property type="protein sequence ID" value="KTQ95245.1"/>
    <property type="molecule type" value="Genomic_DNA"/>
</dbReference>
<dbReference type="RefSeq" id="WP_058635156.1">
    <property type="nucleotide sequence ID" value="NZ_LDPZ01000023.1"/>
</dbReference>
<reference evidence="3 4" key="1">
    <citation type="journal article" date="2016" name="Front. Microbiol.">
        <title>Genomic Resource of Rice Seed Associated Bacteria.</title>
        <authorList>
            <person name="Midha S."/>
            <person name="Bansal K."/>
            <person name="Sharma S."/>
            <person name="Kumar N."/>
            <person name="Patil P.P."/>
            <person name="Chaudhry V."/>
            <person name="Patil P.B."/>
        </authorList>
    </citation>
    <scope>NUCLEOTIDE SEQUENCE [LARGE SCALE GENOMIC DNA]</scope>
    <source>
        <strain evidence="3 4">NS226</strain>
    </source>
</reference>
<sequence>MTRFPRLALLLVLALCASLLSASGAFAQPFDPGPPGTPVGSSMSGARIGGAPKTRAPLAIPNARVFGDTVEERAYGRDYDNSYLTPRIPQPDADGSSTRLRAGEGRPALDSTRAGDFARSDGSVINKSGVTRPISPPRRARIVPNSKAPR</sequence>
<evidence type="ECO:0000256" key="2">
    <source>
        <dbReference type="SAM" id="SignalP"/>
    </source>
</evidence>
<organism evidence="3 4">
    <name type="scientific">Aureimonas ureilytica</name>
    <dbReference type="NCBI Taxonomy" id="401562"/>
    <lineage>
        <taxon>Bacteria</taxon>
        <taxon>Pseudomonadati</taxon>
        <taxon>Pseudomonadota</taxon>
        <taxon>Alphaproteobacteria</taxon>
        <taxon>Hyphomicrobiales</taxon>
        <taxon>Aurantimonadaceae</taxon>
        <taxon>Aureimonas</taxon>
    </lineage>
</organism>
<protein>
    <submittedName>
        <fullName evidence="3">Uncharacterized protein</fullName>
    </submittedName>
</protein>
<dbReference type="PATRIC" id="fig|401562.3.peg.1902"/>
<dbReference type="Proteomes" id="UP000078272">
    <property type="component" value="Unassembled WGS sequence"/>
</dbReference>
<accession>A0A175R7E2</accession>
<keyword evidence="2" id="KW-0732">Signal</keyword>
<feature type="region of interest" description="Disordered" evidence="1">
    <location>
        <begin position="78"/>
        <end position="150"/>
    </location>
</feature>